<name>A0A7J5DNG5_9ACTN</name>
<reference evidence="1 2" key="1">
    <citation type="submission" date="2019-09" db="EMBL/GenBank/DDBJ databases">
        <title>Isolation and identification of active actinomycetes.</title>
        <authorList>
            <person name="Yu Z."/>
            <person name="Han C."/>
            <person name="Yu B."/>
        </authorList>
    </citation>
    <scope>NUCLEOTIDE SEQUENCE [LARGE SCALE GENOMIC DNA]</scope>
    <source>
        <strain evidence="1 2">NEAU-H2</strain>
    </source>
</reference>
<dbReference type="EMBL" id="WBKG01000002">
    <property type="protein sequence ID" value="KAB1990300.1"/>
    <property type="molecule type" value="Genomic_DNA"/>
</dbReference>
<dbReference type="RefSeq" id="WP_151467893.1">
    <property type="nucleotide sequence ID" value="NZ_WBKG01000002.1"/>
</dbReference>
<sequence length="142" mass="15350">MSDHESATTPEPGAHELARLYLDALEDVMEPEEYADLRTLVLTLIGAMAEPAGPDDPPSRVPLDIDLTPAVHDEWLTVMGILGSGRMDQTIVDVGDGTRTVVDSGLAADPEALAAFRAEVRERNRIRGQEREFLDGIEAGLS</sequence>
<evidence type="ECO:0000313" key="2">
    <source>
        <dbReference type="Proteomes" id="UP000442990"/>
    </source>
</evidence>
<organism evidence="1 2">
    <name type="scientific">Streptomyces triticiradicis</name>
    <dbReference type="NCBI Taxonomy" id="2651189"/>
    <lineage>
        <taxon>Bacteria</taxon>
        <taxon>Bacillati</taxon>
        <taxon>Actinomycetota</taxon>
        <taxon>Actinomycetes</taxon>
        <taxon>Kitasatosporales</taxon>
        <taxon>Streptomycetaceae</taxon>
        <taxon>Streptomyces</taxon>
    </lineage>
</organism>
<proteinExistence type="predicted"/>
<keyword evidence="2" id="KW-1185">Reference proteome</keyword>
<dbReference type="AlphaFoldDB" id="A0A7J5DNG5"/>
<dbReference type="Proteomes" id="UP000442990">
    <property type="component" value="Unassembled WGS sequence"/>
</dbReference>
<protein>
    <submittedName>
        <fullName evidence="1">Uncharacterized protein</fullName>
    </submittedName>
</protein>
<evidence type="ECO:0000313" key="1">
    <source>
        <dbReference type="EMBL" id="KAB1990300.1"/>
    </source>
</evidence>
<accession>A0A7J5DNG5</accession>
<gene>
    <name evidence="1" type="ORF">F8144_04495</name>
</gene>
<comment type="caution">
    <text evidence="1">The sequence shown here is derived from an EMBL/GenBank/DDBJ whole genome shotgun (WGS) entry which is preliminary data.</text>
</comment>